<feature type="signal peptide" evidence="2">
    <location>
        <begin position="1"/>
        <end position="26"/>
    </location>
</feature>
<evidence type="ECO:0000313" key="4">
    <source>
        <dbReference type="RefSeq" id="XP_007442940.1"/>
    </source>
</evidence>
<dbReference type="Proteomes" id="UP000695026">
    <property type="component" value="Unplaced"/>
</dbReference>
<dbReference type="AlphaFoldDB" id="A0A9F2WL69"/>
<organism evidence="3 4">
    <name type="scientific">Python bivittatus</name>
    <name type="common">Burmese python</name>
    <name type="synonym">Python molurus bivittatus</name>
    <dbReference type="NCBI Taxonomy" id="176946"/>
    <lineage>
        <taxon>Eukaryota</taxon>
        <taxon>Metazoa</taxon>
        <taxon>Chordata</taxon>
        <taxon>Craniata</taxon>
        <taxon>Vertebrata</taxon>
        <taxon>Euteleostomi</taxon>
        <taxon>Lepidosauria</taxon>
        <taxon>Squamata</taxon>
        <taxon>Bifurcata</taxon>
        <taxon>Unidentata</taxon>
        <taxon>Episquamata</taxon>
        <taxon>Toxicofera</taxon>
        <taxon>Serpentes</taxon>
        <taxon>Henophidia</taxon>
        <taxon>Pythonidae</taxon>
        <taxon>Python</taxon>
    </lineage>
</organism>
<dbReference type="GeneID" id="103049046"/>
<evidence type="ECO:0000256" key="2">
    <source>
        <dbReference type="SAM" id="SignalP"/>
    </source>
</evidence>
<feature type="region of interest" description="Disordered" evidence="1">
    <location>
        <begin position="27"/>
        <end position="48"/>
    </location>
</feature>
<gene>
    <name evidence="4" type="primary">LOC103049046</name>
</gene>
<dbReference type="OMA" id="QMATRGE"/>
<dbReference type="RefSeq" id="XP_007442940.1">
    <property type="nucleotide sequence ID" value="XM_007442878.1"/>
</dbReference>
<sequence>MKGAGFPPFLLAPLLIFAMQVGTVEAGSPLPGSRPGGQQPQRDAPSFSRQQRKSLAMDFIVPSLFRTYLRELVLGGGGRGEPLGGFKAHCSLVLDCPPLLRAASSWLPRSGAAEPAGRARAQSKVLKAGSVRKLRRAKQLVLEVGEASLREDCAWRSAEGVVATESQLEFTLTEEFSWWIRSGEGRLRIRLMPERKASFLGREGSLSAAIRASQPRLFLQMATRGERMVDDFCT</sequence>
<dbReference type="KEGG" id="pbi:103049046"/>
<evidence type="ECO:0000313" key="3">
    <source>
        <dbReference type="Proteomes" id="UP000695026"/>
    </source>
</evidence>
<proteinExistence type="predicted"/>
<name>A0A9F2WL69_PYTBI</name>
<accession>A0A9F2WL69</accession>
<evidence type="ECO:0000256" key="1">
    <source>
        <dbReference type="SAM" id="MobiDB-lite"/>
    </source>
</evidence>
<dbReference type="OrthoDB" id="73209at2759"/>
<keyword evidence="2" id="KW-0732">Signal</keyword>
<feature type="chain" id="PRO_5039908023" evidence="2">
    <location>
        <begin position="27"/>
        <end position="234"/>
    </location>
</feature>
<reference evidence="4" key="1">
    <citation type="submission" date="2025-08" db="UniProtKB">
        <authorList>
            <consortium name="RefSeq"/>
        </authorList>
    </citation>
    <scope>IDENTIFICATION</scope>
    <source>
        <tissue evidence="4">Liver</tissue>
    </source>
</reference>
<protein>
    <submittedName>
        <fullName evidence="4">ALK tyrosine kinase receptor-like</fullName>
    </submittedName>
</protein>
<keyword evidence="3" id="KW-1185">Reference proteome</keyword>